<gene>
    <name evidence="1" type="ORF">OMP40_27915</name>
</gene>
<keyword evidence="2" id="KW-1185">Reference proteome</keyword>
<protein>
    <recommendedName>
        <fullName evidence="3">D-aminoacylase</fullName>
    </recommendedName>
</protein>
<evidence type="ECO:0008006" key="3">
    <source>
        <dbReference type="Google" id="ProtNLM"/>
    </source>
</evidence>
<dbReference type="InterPro" id="IPR032466">
    <property type="entry name" value="Metal_Hydrolase"/>
</dbReference>
<accession>A0A9X4KWS0</accession>
<reference evidence="1" key="1">
    <citation type="submission" date="2022-10" db="EMBL/GenBank/DDBJ databases">
        <title>Comparative genomic analysis of Cohnella hashimotonis sp. nov., isolated from the International Space Station.</title>
        <authorList>
            <person name="Simpson A."/>
            <person name="Venkateswaran K."/>
        </authorList>
    </citation>
    <scope>NUCLEOTIDE SEQUENCE</scope>
    <source>
        <strain evidence="1">DSM 28161</strain>
    </source>
</reference>
<dbReference type="Gene3D" id="3.20.20.140">
    <property type="entry name" value="Metal-dependent hydrolases"/>
    <property type="match status" value="1"/>
</dbReference>
<proteinExistence type="predicted"/>
<organism evidence="1 2">
    <name type="scientific">Cohnella rhizosphaerae</name>
    <dbReference type="NCBI Taxonomy" id="1457232"/>
    <lineage>
        <taxon>Bacteria</taxon>
        <taxon>Bacillati</taxon>
        <taxon>Bacillota</taxon>
        <taxon>Bacilli</taxon>
        <taxon>Bacillales</taxon>
        <taxon>Paenibacillaceae</taxon>
        <taxon>Cohnella</taxon>
    </lineage>
</organism>
<name>A0A9X4KWS0_9BACL</name>
<evidence type="ECO:0000313" key="2">
    <source>
        <dbReference type="Proteomes" id="UP001153404"/>
    </source>
</evidence>
<dbReference type="RefSeq" id="WP_277538219.1">
    <property type="nucleotide sequence ID" value="NZ_JAPDIA010000008.1"/>
</dbReference>
<dbReference type="SUPFAM" id="SSF51556">
    <property type="entry name" value="Metallo-dependent hydrolases"/>
    <property type="match status" value="1"/>
</dbReference>
<dbReference type="Proteomes" id="UP001153404">
    <property type="component" value="Unassembled WGS sequence"/>
</dbReference>
<comment type="caution">
    <text evidence="1">The sequence shown here is derived from an EMBL/GenBank/DDBJ whole genome shotgun (WGS) entry which is preliminary data.</text>
</comment>
<sequence length="114" mass="12418">MGFEDRKATQEERIRMRGLVEKAMQEGAVGISTGLVYPPNVFADKEELIEICKGAATYDGCFVVHVRSESSHFIEALEEVIDVSRASGVRLHLSHFKAIGGSEPAQIRRSAGAA</sequence>
<dbReference type="AlphaFoldDB" id="A0A9X4KWS0"/>
<dbReference type="EMBL" id="JAPDIA010000008">
    <property type="protein sequence ID" value="MDG0812719.1"/>
    <property type="molecule type" value="Genomic_DNA"/>
</dbReference>
<evidence type="ECO:0000313" key="1">
    <source>
        <dbReference type="EMBL" id="MDG0812719.1"/>
    </source>
</evidence>